<dbReference type="Proteomes" id="UP000035682">
    <property type="component" value="Unplaced"/>
</dbReference>
<reference evidence="16" key="2">
    <citation type="submission" date="2020-12" db="UniProtKB">
        <authorList>
            <consortium name="WormBaseParasite"/>
        </authorList>
    </citation>
    <scope>IDENTIFICATION</scope>
</reference>
<dbReference type="WBParaSite" id="SRAE_2000496600.1">
    <property type="protein sequence ID" value="SRAE_2000496600.1"/>
    <property type="gene ID" value="WBGene00265213"/>
</dbReference>
<keyword evidence="8" id="KW-0378">Hydrolase</keyword>
<name>A0A090LKV0_STRRB</name>
<dbReference type="PANTHER" id="PTHR46041">
    <property type="entry name" value="MITOCHONDRIAL INNER MEMBRANE PROTEASE SUBUNIT 2"/>
    <property type="match status" value="1"/>
</dbReference>
<dbReference type="GO" id="GO:0042720">
    <property type="term" value="C:mitochondrial inner membrane peptidase complex"/>
    <property type="evidence" value="ECO:0007669"/>
    <property type="project" value="InterPro"/>
</dbReference>
<keyword evidence="10" id="KW-0496">Mitochondrion</keyword>
<keyword evidence="6" id="KW-0812">Transmembrane</keyword>
<evidence type="ECO:0000256" key="11">
    <source>
        <dbReference type="ARBA" id="ARBA00023136"/>
    </source>
</evidence>
<dbReference type="STRING" id="34506.A0A090LKV0"/>
<evidence type="ECO:0000313" key="16">
    <source>
        <dbReference type="WBParaSite" id="SRAE_2000496600.1"/>
    </source>
</evidence>
<keyword evidence="11" id="KW-0472">Membrane</keyword>
<protein>
    <recommendedName>
        <fullName evidence="4">Mitochondrial inner membrane protease subunit 2</fullName>
    </recommendedName>
</protein>
<dbReference type="GO" id="GO:0004252">
    <property type="term" value="F:serine-type endopeptidase activity"/>
    <property type="evidence" value="ECO:0007669"/>
    <property type="project" value="InterPro"/>
</dbReference>
<dbReference type="Pfam" id="PF10502">
    <property type="entry name" value="Peptidase_S26"/>
    <property type="match status" value="1"/>
</dbReference>
<keyword evidence="7" id="KW-0999">Mitochondrion inner membrane</keyword>
<keyword evidence="15" id="KW-1185">Reference proteome</keyword>
<evidence type="ECO:0000256" key="2">
    <source>
        <dbReference type="ARBA" id="ARBA00007066"/>
    </source>
</evidence>
<organism evidence="14">
    <name type="scientific">Strongyloides ratti</name>
    <name type="common">Parasitic roundworm</name>
    <dbReference type="NCBI Taxonomy" id="34506"/>
    <lineage>
        <taxon>Eukaryota</taxon>
        <taxon>Metazoa</taxon>
        <taxon>Ecdysozoa</taxon>
        <taxon>Nematoda</taxon>
        <taxon>Chromadorea</taxon>
        <taxon>Rhabditida</taxon>
        <taxon>Tylenchina</taxon>
        <taxon>Panagrolaimomorpha</taxon>
        <taxon>Strongyloidoidea</taxon>
        <taxon>Strongyloididae</taxon>
        <taxon>Strongyloides</taxon>
    </lineage>
</organism>
<dbReference type="WormBase" id="SRAE_2000496600">
    <property type="protein sequence ID" value="SRP09740"/>
    <property type="gene ID" value="WBGene00265213"/>
</dbReference>
<evidence type="ECO:0000256" key="12">
    <source>
        <dbReference type="PIRSR" id="PIRSR600223-1"/>
    </source>
</evidence>
<dbReference type="InterPro" id="IPR036286">
    <property type="entry name" value="LexA/Signal_pep-like_sf"/>
</dbReference>
<comment type="similarity">
    <text evidence="2">Belongs to the peptidase S26 family. IMP2 subfamily.</text>
</comment>
<evidence type="ECO:0000256" key="8">
    <source>
        <dbReference type="ARBA" id="ARBA00022801"/>
    </source>
</evidence>
<evidence type="ECO:0000313" key="15">
    <source>
        <dbReference type="Proteomes" id="UP000035682"/>
    </source>
</evidence>
<evidence type="ECO:0000256" key="3">
    <source>
        <dbReference type="ARBA" id="ARBA00011805"/>
    </source>
</evidence>
<comment type="subcellular location">
    <subcellularLocation>
        <location evidence="1">Mitochondrion inner membrane</location>
        <topology evidence="1">Single-pass membrane protein</topology>
    </subcellularLocation>
</comment>
<sequence>MAKKVVKYSFIAFLSGTFIVDRIGFPTTVVGCSMEPTLNGISRRDSYFTVKDIVWINRIKRNPQKSDIIAFIHPNNRNVLMIKRVIGIEGERKRFPKINDGRYFQIPQNFLCVGSDNKIKNISSDSYNFGPIPKGLVIGTATHIIWPPSRWGKLI</sequence>
<keyword evidence="9" id="KW-1133">Transmembrane helix</keyword>
<dbReference type="GO" id="GO:0006627">
    <property type="term" value="P:protein processing involved in protein targeting to mitochondrion"/>
    <property type="evidence" value="ECO:0007669"/>
    <property type="project" value="InterPro"/>
</dbReference>
<evidence type="ECO:0000256" key="7">
    <source>
        <dbReference type="ARBA" id="ARBA00022792"/>
    </source>
</evidence>
<dbReference type="InterPro" id="IPR019533">
    <property type="entry name" value="Peptidase_S26"/>
</dbReference>
<dbReference type="eggNOG" id="KOG1568">
    <property type="taxonomic scope" value="Eukaryota"/>
</dbReference>
<dbReference type="AlphaFoldDB" id="A0A090LKV0"/>
<dbReference type="GO" id="GO:0006465">
    <property type="term" value="P:signal peptide processing"/>
    <property type="evidence" value="ECO:0007669"/>
    <property type="project" value="InterPro"/>
</dbReference>
<feature type="domain" description="Peptidase S26" evidence="13">
    <location>
        <begin position="4"/>
        <end position="92"/>
    </location>
</feature>
<evidence type="ECO:0000256" key="9">
    <source>
        <dbReference type="ARBA" id="ARBA00022989"/>
    </source>
</evidence>
<evidence type="ECO:0000259" key="13">
    <source>
        <dbReference type="Pfam" id="PF10502"/>
    </source>
</evidence>
<evidence type="ECO:0000256" key="1">
    <source>
        <dbReference type="ARBA" id="ARBA00004434"/>
    </source>
</evidence>
<accession>A0A090LKV0</accession>
<comment type="subunit">
    <text evidence="3">Heterodimer of 2 subunits, IMMPL1 and IMMPL2.</text>
</comment>
<dbReference type="EMBL" id="LN609529">
    <property type="protein sequence ID" value="CEF70333.1"/>
    <property type="molecule type" value="Genomic_DNA"/>
</dbReference>
<feature type="active site" evidence="12">
    <location>
        <position position="83"/>
    </location>
</feature>
<feature type="active site" evidence="12">
    <location>
        <position position="33"/>
    </location>
</feature>
<evidence type="ECO:0000313" key="17">
    <source>
        <dbReference type="WormBase" id="SRAE_2000496600"/>
    </source>
</evidence>
<dbReference type="SUPFAM" id="SSF51306">
    <property type="entry name" value="LexA/Signal peptidase"/>
    <property type="match status" value="1"/>
</dbReference>
<evidence type="ECO:0000256" key="4">
    <source>
        <dbReference type="ARBA" id="ARBA00013650"/>
    </source>
</evidence>
<gene>
    <name evidence="14 16 17" type="ORF">SRAE_2000496600</name>
</gene>
<proteinExistence type="inferred from homology"/>
<evidence type="ECO:0000256" key="10">
    <source>
        <dbReference type="ARBA" id="ARBA00023128"/>
    </source>
</evidence>
<dbReference type="InterPro" id="IPR037730">
    <property type="entry name" value="IMP2"/>
</dbReference>
<dbReference type="RefSeq" id="XP_024509532.1">
    <property type="nucleotide sequence ID" value="XM_024643912.1"/>
</dbReference>
<dbReference type="CDD" id="cd06530">
    <property type="entry name" value="S26_SPase_I"/>
    <property type="match status" value="1"/>
</dbReference>
<reference evidence="14 15" key="1">
    <citation type="submission" date="2014-09" db="EMBL/GenBank/DDBJ databases">
        <authorList>
            <person name="Martin A.A."/>
        </authorList>
    </citation>
    <scope>NUCLEOTIDE SEQUENCE</scope>
    <source>
        <strain evidence="15">ED321</strain>
        <strain evidence="14">ED321 Heterogonic</strain>
    </source>
</reference>
<dbReference type="OrthoDB" id="9996127at2759"/>
<dbReference type="GeneID" id="36382706"/>
<dbReference type="InterPro" id="IPR000223">
    <property type="entry name" value="Pept_S26A_signal_pept_1"/>
</dbReference>
<dbReference type="OMA" id="YILWPPS"/>
<keyword evidence="5 14" id="KW-0645">Protease</keyword>
<evidence type="ECO:0000256" key="6">
    <source>
        <dbReference type="ARBA" id="ARBA00022692"/>
    </source>
</evidence>
<dbReference type="PRINTS" id="PR00727">
    <property type="entry name" value="LEADERPTASE"/>
</dbReference>
<evidence type="ECO:0000313" key="14">
    <source>
        <dbReference type="EMBL" id="CEF70333.1"/>
    </source>
</evidence>
<dbReference type="Gene3D" id="2.10.109.10">
    <property type="entry name" value="Umud Fragment, subunit A"/>
    <property type="match status" value="1"/>
</dbReference>
<dbReference type="CTD" id="36382706"/>
<dbReference type="PANTHER" id="PTHR46041:SF2">
    <property type="entry name" value="MITOCHONDRIAL INNER MEMBRANE PROTEASE SUBUNIT 2"/>
    <property type="match status" value="1"/>
</dbReference>
<evidence type="ECO:0000256" key="5">
    <source>
        <dbReference type="ARBA" id="ARBA00022670"/>
    </source>
</evidence>